<keyword evidence="12" id="KW-0966">Cell projection</keyword>
<keyword evidence="12" id="KW-0282">Flagellum</keyword>
<evidence type="ECO:0000256" key="10">
    <source>
        <dbReference type="SAM" id="MobiDB-lite"/>
    </source>
</evidence>
<dbReference type="PANTHER" id="PTHR34982:SF1">
    <property type="entry name" value="FLAGELLAR ASSEMBLY PROTEIN FLIH"/>
    <property type="match status" value="1"/>
</dbReference>
<dbReference type="eggNOG" id="COG1317">
    <property type="taxonomic scope" value="Bacteria"/>
</dbReference>
<keyword evidence="5" id="KW-0813">Transport</keyword>
<dbReference type="GO" id="GO:0005829">
    <property type="term" value="C:cytosol"/>
    <property type="evidence" value="ECO:0007669"/>
    <property type="project" value="TreeGrafter"/>
</dbReference>
<sequence length="266" mass="29967">MNTDDQDEKNEQDEEFQAWDLPYVEDINQEVVNNKTNAFNRRSDWKYEPPEPEIEILPPTAEEIEAIREAAYTEGFSQGQQEGHAQGAEVGLIKGHEEGFTKGLEEGITQGVATGEEQVQQHLDSWVSLLDSIQNPVENVEKELEQELVLLAVSLAKGVIRSEVKTNTDLIFQALSEGLKALPIQEKNYQIHLHPDDIELVNNHFSSEEIAKHHWDFIESPELSAGGCEIVTQSNAVDITVERRVKDVIDKFLLEQGLSHISEGDE</sequence>
<dbReference type="Proteomes" id="UP000011864">
    <property type="component" value="Chromosome"/>
</dbReference>
<protein>
    <recommendedName>
        <fullName evidence="4">Flagellar assembly protein FliH</fullName>
    </recommendedName>
</protein>
<dbReference type="HOGENOM" id="CLU_062625_0_1_6"/>
<dbReference type="GO" id="GO:0044781">
    <property type="term" value="P:bacterial-type flagellum organization"/>
    <property type="evidence" value="ECO:0007669"/>
    <property type="project" value="UniProtKB-KW"/>
</dbReference>
<evidence type="ECO:0000313" key="13">
    <source>
        <dbReference type="Proteomes" id="UP000011864"/>
    </source>
</evidence>
<dbReference type="SUPFAM" id="SSF160527">
    <property type="entry name" value="V-type ATPase subunit E-like"/>
    <property type="match status" value="1"/>
</dbReference>
<keyword evidence="13" id="KW-1185">Reference proteome</keyword>
<dbReference type="Pfam" id="PF02108">
    <property type="entry name" value="FliH"/>
    <property type="match status" value="1"/>
</dbReference>
<proteinExistence type="inferred from homology"/>
<evidence type="ECO:0000256" key="8">
    <source>
        <dbReference type="ARBA" id="ARBA00022927"/>
    </source>
</evidence>
<dbReference type="InterPro" id="IPR018035">
    <property type="entry name" value="Flagellar_FliH/T3SS_HrpE"/>
</dbReference>
<dbReference type="PRINTS" id="PR01003">
    <property type="entry name" value="FLGFLIH"/>
</dbReference>
<evidence type="ECO:0000256" key="6">
    <source>
        <dbReference type="ARBA" id="ARBA00022490"/>
    </source>
</evidence>
<dbReference type="PANTHER" id="PTHR34982">
    <property type="entry name" value="YOP PROTEINS TRANSLOCATION PROTEIN L"/>
    <property type="match status" value="1"/>
</dbReference>
<comment type="similarity">
    <text evidence="3">Belongs to the FliH family.</text>
</comment>
<evidence type="ECO:0000256" key="1">
    <source>
        <dbReference type="ARBA" id="ARBA00003041"/>
    </source>
</evidence>
<keyword evidence="12" id="KW-0969">Cilium</keyword>
<evidence type="ECO:0000313" key="12">
    <source>
        <dbReference type="EMBL" id="AGH45775.1"/>
    </source>
</evidence>
<dbReference type="GO" id="GO:0009288">
    <property type="term" value="C:bacterial-type flagellum"/>
    <property type="evidence" value="ECO:0007669"/>
    <property type="project" value="InterPro"/>
</dbReference>
<dbReference type="PATRIC" id="fig|1129794.4.peg.3650"/>
<evidence type="ECO:0000256" key="9">
    <source>
        <dbReference type="ARBA" id="ARBA00023225"/>
    </source>
</evidence>
<dbReference type="RefSeq" id="WP_007639167.1">
    <property type="nucleotide sequence ID" value="NC_020514.1"/>
</dbReference>
<evidence type="ECO:0000256" key="2">
    <source>
        <dbReference type="ARBA" id="ARBA00004496"/>
    </source>
</evidence>
<accession>K6YZW8</accession>
<dbReference type="InterPro" id="IPR000563">
    <property type="entry name" value="Flag_FliH"/>
</dbReference>
<keyword evidence="6" id="KW-0963">Cytoplasm</keyword>
<keyword evidence="9" id="KW-1006">Bacterial flagellum protein export</keyword>
<name>K6YZW8_9ALTE</name>
<dbReference type="STRING" id="1129794.C427_3667"/>
<feature type="region of interest" description="Disordered" evidence="10">
    <location>
        <begin position="1"/>
        <end position="20"/>
    </location>
</feature>
<evidence type="ECO:0000256" key="7">
    <source>
        <dbReference type="ARBA" id="ARBA00022795"/>
    </source>
</evidence>
<evidence type="ECO:0000256" key="4">
    <source>
        <dbReference type="ARBA" id="ARBA00016507"/>
    </source>
</evidence>
<organism evidence="12 13">
    <name type="scientific">Paraglaciecola psychrophila 170</name>
    <dbReference type="NCBI Taxonomy" id="1129794"/>
    <lineage>
        <taxon>Bacteria</taxon>
        <taxon>Pseudomonadati</taxon>
        <taxon>Pseudomonadota</taxon>
        <taxon>Gammaproteobacteria</taxon>
        <taxon>Alteromonadales</taxon>
        <taxon>Alteromonadaceae</taxon>
        <taxon>Paraglaciecola</taxon>
    </lineage>
</organism>
<evidence type="ECO:0000256" key="5">
    <source>
        <dbReference type="ARBA" id="ARBA00022448"/>
    </source>
</evidence>
<dbReference type="KEGG" id="gps:C427_3667"/>
<gene>
    <name evidence="12" type="ORF">C427_3667</name>
</gene>
<keyword evidence="7" id="KW-1005">Bacterial flagellum biogenesis</keyword>
<keyword evidence="8" id="KW-0653">Protein transport</keyword>
<dbReference type="GO" id="GO:0015031">
    <property type="term" value="P:protein transport"/>
    <property type="evidence" value="ECO:0007669"/>
    <property type="project" value="UniProtKB-KW"/>
</dbReference>
<comment type="function">
    <text evidence="1">Needed for flagellar regrowth and assembly.</text>
</comment>
<feature type="domain" description="Flagellar assembly protein FliH/Type III secretion system HrpE" evidence="11">
    <location>
        <begin position="121"/>
        <end position="247"/>
    </location>
</feature>
<feature type="compositionally biased region" description="Acidic residues" evidence="10">
    <location>
        <begin position="1"/>
        <end position="17"/>
    </location>
</feature>
<comment type="subcellular location">
    <subcellularLocation>
        <location evidence="2">Cytoplasm</location>
    </subcellularLocation>
</comment>
<dbReference type="AlphaFoldDB" id="K6YZW8"/>
<dbReference type="OrthoDB" id="8480773at2"/>
<evidence type="ECO:0000259" key="11">
    <source>
        <dbReference type="Pfam" id="PF02108"/>
    </source>
</evidence>
<dbReference type="InterPro" id="IPR051472">
    <property type="entry name" value="T3SS_Stator/FliH"/>
</dbReference>
<dbReference type="EMBL" id="CP003837">
    <property type="protein sequence ID" value="AGH45775.1"/>
    <property type="molecule type" value="Genomic_DNA"/>
</dbReference>
<dbReference type="GO" id="GO:0003774">
    <property type="term" value="F:cytoskeletal motor activity"/>
    <property type="evidence" value="ECO:0007669"/>
    <property type="project" value="InterPro"/>
</dbReference>
<dbReference type="GO" id="GO:0071973">
    <property type="term" value="P:bacterial-type flagellum-dependent cell motility"/>
    <property type="evidence" value="ECO:0007669"/>
    <property type="project" value="InterPro"/>
</dbReference>
<reference evidence="12 13" key="1">
    <citation type="journal article" date="2013" name="Genome Announc.">
        <title>Complete Genome Sequence of Glaciecola psychrophila Strain 170T.</title>
        <authorList>
            <person name="Yin J."/>
            <person name="Chen J."/>
            <person name="Liu G."/>
            <person name="Yu Y."/>
            <person name="Song L."/>
            <person name="Wang X."/>
            <person name="Qu X."/>
        </authorList>
    </citation>
    <scope>NUCLEOTIDE SEQUENCE [LARGE SCALE GENOMIC DNA]</scope>
    <source>
        <strain evidence="12 13">170</strain>
    </source>
</reference>
<dbReference type="NCBIfam" id="NF004270">
    <property type="entry name" value="PRK05687.2-1"/>
    <property type="match status" value="1"/>
</dbReference>
<evidence type="ECO:0000256" key="3">
    <source>
        <dbReference type="ARBA" id="ARBA00006602"/>
    </source>
</evidence>